<keyword evidence="2" id="KW-0812">Transmembrane</keyword>
<reference evidence="5" key="1">
    <citation type="submission" date="2017-09" db="EMBL/GenBank/DDBJ databases">
        <title>Depth-based differentiation of microbial function through sediment-hosted aquifers and enrichment of novel symbionts in the deep terrestrial subsurface.</title>
        <authorList>
            <person name="Probst A.J."/>
            <person name="Ladd B."/>
            <person name="Jarett J.K."/>
            <person name="Geller-Mcgrath D.E."/>
            <person name="Sieber C.M.K."/>
            <person name="Emerson J.B."/>
            <person name="Anantharaman K."/>
            <person name="Thomas B.C."/>
            <person name="Malmstrom R."/>
            <person name="Stieglmeier M."/>
            <person name="Klingl A."/>
            <person name="Woyke T."/>
            <person name="Ryan C.M."/>
            <person name="Banfield J.F."/>
        </authorList>
    </citation>
    <scope>NUCLEOTIDE SEQUENCE [LARGE SCALE GENOMIC DNA]</scope>
</reference>
<protein>
    <recommendedName>
        <fullName evidence="3">Glycosyl transferase family 1 domain-containing protein</fullName>
    </recommendedName>
</protein>
<dbReference type="SUPFAM" id="SSF53756">
    <property type="entry name" value="UDP-Glycosyltransferase/glycogen phosphorylase"/>
    <property type="match status" value="1"/>
</dbReference>
<comment type="caution">
    <text evidence="4">The sequence shown here is derived from an EMBL/GenBank/DDBJ whole genome shotgun (WGS) entry which is preliminary data.</text>
</comment>
<sequence>MKNKEFTLVITSLVPKTLEHIGKSGGLARLLEIVGRMSRDYKVKIMLITADKDYARYFFENRIVADIKFIKSNLKFRTLWGLGIKSLLIILKFIFFYPKKFLINDKKNIFYCASDLFWETLPAYFCRSRYKNVKWVQEIYHIYPHWKNREGSIISNFVGYYLQKFSFFLIKRKADLIFSLSDLLKEDLISSGFSKEKIVVSYNGIDRGYFEKLPASDTFYEGIFLGRLNYSKGIFDLIEIWEKVCAVIPPAKLAIIGGGDKKTKEDLKEKITALKMKNNIEVLGYLEDKKAYILLKSSKVFLFPSHEEGWGIVINEALACGLPVVSWNLPVYKSIFEDHIVQVKENDIEKFSNEVIKLLKNQELRNQIGSAGKEFIKRYSWDRVAANEYQTIKNL</sequence>
<evidence type="ECO:0000259" key="3">
    <source>
        <dbReference type="Pfam" id="PF00534"/>
    </source>
</evidence>
<dbReference type="Proteomes" id="UP000230658">
    <property type="component" value="Unassembled WGS sequence"/>
</dbReference>
<dbReference type="GO" id="GO:0016757">
    <property type="term" value="F:glycosyltransferase activity"/>
    <property type="evidence" value="ECO:0007669"/>
    <property type="project" value="InterPro"/>
</dbReference>
<evidence type="ECO:0000313" key="4">
    <source>
        <dbReference type="EMBL" id="PIX92466.1"/>
    </source>
</evidence>
<dbReference type="InterPro" id="IPR001296">
    <property type="entry name" value="Glyco_trans_1"/>
</dbReference>
<dbReference type="Pfam" id="PF00534">
    <property type="entry name" value="Glycos_transf_1"/>
    <property type="match status" value="1"/>
</dbReference>
<evidence type="ECO:0000256" key="2">
    <source>
        <dbReference type="SAM" id="Phobius"/>
    </source>
</evidence>
<feature type="domain" description="Glycosyl transferase family 1" evidence="3">
    <location>
        <begin position="211"/>
        <end position="374"/>
    </location>
</feature>
<dbReference type="PANTHER" id="PTHR46401:SF2">
    <property type="entry name" value="GLYCOSYLTRANSFERASE WBBK-RELATED"/>
    <property type="match status" value="1"/>
</dbReference>
<feature type="transmembrane region" description="Helical" evidence="2">
    <location>
        <begin position="78"/>
        <end position="97"/>
    </location>
</feature>
<gene>
    <name evidence="4" type="ORF">COZ26_01630</name>
</gene>
<keyword evidence="2" id="KW-0472">Membrane</keyword>
<accession>A0A2M7MH87</accession>
<name>A0A2M7MH87_9BACT</name>
<dbReference type="PANTHER" id="PTHR46401">
    <property type="entry name" value="GLYCOSYLTRANSFERASE WBBK-RELATED"/>
    <property type="match status" value="1"/>
</dbReference>
<organism evidence="4 5">
    <name type="scientific">Candidatus Kuenenbacteria bacterium CG_4_10_14_3_um_filter_39_14</name>
    <dbReference type="NCBI Taxonomy" id="1974614"/>
    <lineage>
        <taxon>Bacteria</taxon>
        <taxon>Candidatus Kueneniibacteriota</taxon>
    </lineage>
</organism>
<dbReference type="CDD" id="cd03801">
    <property type="entry name" value="GT4_PimA-like"/>
    <property type="match status" value="1"/>
</dbReference>
<evidence type="ECO:0000313" key="5">
    <source>
        <dbReference type="Proteomes" id="UP000230658"/>
    </source>
</evidence>
<dbReference type="EMBL" id="PFJV01000038">
    <property type="protein sequence ID" value="PIX92466.1"/>
    <property type="molecule type" value="Genomic_DNA"/>
</dbReference>
<keyword evidence="2" id="KW-1133">Transmembrane helix</keyword>
<keyword evidence="1" id="KW-0808">Transferase</keyword>
<dbReference type="AlphaFoldDB" id="A0A2M7MH87"/>
<dbReference type="Gene3D" id="3.40.50.2000">
    <property type="entry name" value="Glycogen Phosphorylase B"/>
    <property type="match status" value="2"/>
</dbReference>
<evidence type="ECO:0000256" key="1">
    <source>
        <dbReference type="ARBA" id="ARBA00022679"/>
    </source>
</evidence>
<proteinExistence type="predicted"/>